<evidence type="ECO:0000256" key="3">
    <source>
        <dbReference type="ARBA" id="ARBA00022722"/>
    </source>
</evidence>
<dbReference type="InterPro" id="IPR002716">
    <property type="entry name" value="PIN_dom"/>
</dbReference>
<dbReference type="SUPFAM" id="SSF88723">
    <property type="entry name" value="PIN domain-like"/>
    <property type="match status" value="1"/>
</dbReference>
<accession>A0A1A8XYA3</accession>
<dbReference type="InterPro" id="IPR029060">
    <property type="entry name" value="PIN-like_dom_sf"/>
</dbReference>
<feature type="binding site" evidence="8">
    <location>
        <position position="5"/>
    </location>
    <ligand>
        <name>Mg(2+)</name>
        <dbReference type="ChEBI" id="CHEBI:18420"/>
    </ligand>
</feature>
<evidence type="ECO:0000256" key="7">
    <source>
        <dbReference type="ARBA" id="ARBA00038093"/>
    </source>
</evidence>
<dbReference type="GO" id="GO:0090729">
    <property type="term" value="F:toxin activity"/>
    <property type="evidence" value="ECO:0007669"/>
    <property type="project" value="UniProtKB-KW"/>
</dbReference>
<dbReference type="EC" id="3.1.-.-" evidence="8"/>
<keyword evidence="2 8" id="KW-1277">Toxin-antitoxin system</keyword>
<dbReference type="CDD" id="cd18731">
    <property type="entry name" value="PIN_NgFitB-like"/>
    <property type="match status" value="1"/>
</dbReference>
<keyword evidence="5 8" id="KW-0378">Hydrolase</keyword>
<gene>
    <name evidence="8" type="primary">vapC</name>
    <name evidence="10" type="ORF">ACCAA_660074</name>
</gene>
<feature type="domain" description="PIN" evidence="9">
    <location>
        <begin position="2"/>
        <end position="122"/>
    </location>
</feature>
<dbReference type="STRING" id="1860102.ACCAA_660074"/>
<evidence type="ECO:0000256" key="2">
    <source>
        <dbReference type="ARBA" id="ARBA00022649"/>
    </source>
</evidence>
<reference evidence="10 11" key="1">
    <citation type="submission" date="2016-06" db="EMBL/GenBank/DDBJ databases">
        <authorList>
            <person name="Kjaerup R.B."/>
            <person name="Dalgaard T.S."/>
            <person name="Juul-Madsen H.R."/>
        </authorList>
    </citation>
    <scope>NUCLEOTIDE SEQUENCE [LARGE SCALE GENOMIC DNA]</scope>
    <source>
        <strain evidence="10">3</strain>
    </source>
</reference>
<dbReference type="GO" id="GO:0016787">
    <property type="term" value="F:hydrolase activity"/>
    <property type="evidence" value="ECO:0007669"/>
    <property type="project" value="UniProtKB-KW"/>
</dbReference>
<dbReference type="Gene3D" id="3.40.50.1010">
    <property type="entry name" value="5'-nuclease"/>
    <property type="match status" value="1"/>
</dbReference>
<evidence type="ECO:0000256" key="5">
    <source>
        <dbReference type="ARBA" id="ARBA00022801"/>
    </source>
</evidence>
<evidence type="ECO:0000256" key="4">
    <source>
        <dbReference type="ARBA" id="ARBA00022723"/>
    </source>
</evidence>
<dbReference type="GO" id="GO:0004540">
    <property type="term" value="F:RNA nuclease activity"/>
    <property type="evidence" value="ECO:0007669"/>
    <property type="project" value="InterPro"/>
</dbReference>
<keyword evidence="11" id="KW-1185">Reference proteome</keyword>
<comment type="cofactor">
    <cofactor evidence="1 8">
        <name>Mg(2+)</name>
        <dbReference type="ChEBI" id="CHEBI:18420"/>
    </cofactor>
</comment>
<dbReference type="AlphaFoldDB" id="A0A1A8XYA3"/>
<dbReference type="HAMAP" id="MF_00265">
    <property type="entry name" value="VapC_Nob1"/>
    <property type="match status" value="1"/>
</dbReference>
<dbReference type="RefSeq" id="WP_186408588.1">
    <property type="nucleotide sequence ID" value="NZ_FLQX01000145.1"/>
</dbReference>
<dbReference type="InterPro" id="IPR050556">
    <property type="entry name" value="Type_II_TA_system_RNase"/>
</dbReference>
<keyword evidence="3 8" id="KW-0540">Nuclease</keyword>
<name>A0A1A8XYA3_9PROT</name>
<evidence type="ECO:0000256" key="6">
    <source>
        <dbReference type="ARBA" id="ARBA00022842"/>
    </source>
</evidence>
<evidence type="ECO:0000256" key="1">
    <source>
        <dbReference type="ARBA" id="ARBA00001946"/>
    </source>
</evidence>
<evidence type="ECO:0000313" key="10">
    <source>
        <dbReference type="EMBL" id="SBT09033.1"/>
    </source>
</evidence>
<dbReference type="Proteomes" id="UP000199169">
    <property type="component" value="Unassembled WGS sequence"/>
</dbReference>
<evidence type="ECO:0000256" key="8">
    <source>
        <dbReference type="HAMAP-Rule" id="MF_00265"/>
    </source>
</evidence>
<dbReference type="InterPro" id="IPR022907">
    <property type="entry name" value="VapC_family"/>
</dbReference>
<keyword evidence="6 8" id="KW-0460">Magnesium</keyword>
<keyword evidence="4 8" id="KW-0479">Metal-binding</keyword>
<feature type="binding site" evidence="8">
    <location>
        <position position="104"/>
    </location>
    <ligand>
        <name>Mg(2+)</name>
        <dbReference type="ChEBI" id="CHEBI:18420"/>
    </ligand>
</feature>
<comment type="similarity">
    <text evidence="7 8">Belongs to the PINc/VapC protein family.</text>
</comment>
<dbReference type="PANTHER" id="PTHR33653:SF1">
    <property type="entry name" value="RIBONUCLEASE VAPC2"/>
    <property type="match status" value="1"/>
</dbReference>
<evidence type="ECO:0000259" key="9">
    <source>
        <dbReference type="Pfam" id="PF01850"/>
    </source>
</evidence>
<dbReference type="Pfam" id="PF01850">
    <property type="entry name" value="PIN"/>
    <property type="match status" value="1"/>
</dbReference>
<protein>
    <recommendedName>
        <fullName evidence="8">Ribonuclease VapC</fullName>
        <shortName evidence="8">RNase VapC</shortName>
        <ecNumber evidence="8">3.1.-.-</ecNumber>
    </recommendedName>
    <alternativeName>
        <fullName evidence="8">Toxin VapC</fullName>
    </alternativeName>
</protein>
<comment type="function">
    <text evidence="8">Toxic component of a toxin-antitoxin (TA) system. An RNase.</text>
</comment>
<dbReference type="EMBL" id="FLQX01000145">
    <property type="protein sequence ID" value="SBT09033.1"/>
    <property type="molecule type" value="Genomic_DNA"/>
</dbReference>
<evidence type="ECO:0000313" key="11">
    <source>
        <dbReference type="Proteomes" id="UP000199169"/>
    </source>
</evidence>
<keyword evidence="8" id="KW-0800">Toxin</keyword>
<proteinExistence type="inferred from homology"/>
<dbReference type="PANTHER" id="PTHR33653">
    <property type="entry name" value="RIBONUCLEASE VAPC2"/>
    <property type="match status" value="1"/>
</dbReference>
<sequence>MIVLDTNVLSELLRAIPEPAVVRWTASQPLNTLFTTTVTQAEMLYGARLLSAGQRRRQLEQALAALFEEDFAGRVLPFDGDAAFAYAGIAAERKRSGRPISQFDAQIAAIARSRGSYLATRNVGDFAACELQIINPWQPE</sequence>
<dbReference type="GO" id="GO:0000287">
    <property type="term" value="F:magnesium ion binding"/>
    <property type="evidence" value="ECO:0007669"/>
    <property type="project" value="UniProtKB-UniRule"/>
</dbReference>
<organism evidence="10 11">
    <name type="scientific">Candidatus Accumulibacter aalborgensis</name>
    <dbReference type="NCBI Taxonomy" id="1860102"/>
    <lineage>
        <taxon>Bacteria</taxon>
        <taxon>Pseudomonadati</taxon>
        <taxon>Pseudomonadota</taxon>
        <taxon>Betaproteobacteria</taxon>
        <taxon>Candidatus Accumulibacter</taxon>
    </lineage>
</organism>